<dbReference type="InterPro" id="IPR000847">
    <property type="entry name" value="LysR_HTH_N"/>
</dbReference>
<sequence length="314" mass="35115">MAHIDLNLIRTLVKLYETRSVTLTAEQLYVTQPSVSYSLARLRELCADRLFVRTRDGMEPTVIAEQLYVTFQQSLTQIDGAISSRRHFEPALSEQRFRLAMTDLGEMALLPVILRHLHAQAPGVELEVLPLEIDKVDEWLITGKVSAAICSRPLSTPGIERQFIVAERYVCVINERYAPSPDSLTLEQFIRQRHAVIPRSSGHGMAEDVLGSLGIRRKISLVVPHFSILPALLRDSDLMVVLPYQIACTFAASVPLKVYELPFEVAPFDVAIHWQSRSVASPAERWFRKAIIEAVGGGGDDDPARAMLNSEKMA</sequence>
<keyword evidence="2" id="KW-0805">Transcription regulation</keyword>
<evidence type="ECO:0000313" key="7">
    <source>
        <dbReference type="Proteomes" id="UP001058461"/>
    </source>
</evidence>
<evidence type="ECO:0000256" key="2">
    <source>
        <dbReference type="ARBA" id="ARBA00023015"/>
    </source>
</evidence>
<dbReference type="Gene3D" id="1.10.10.10">
    <property type="entry name" value="Winged helix-like DNA-binding domain superfamily/Winged helix DNA-binding domain"/>
    <property type="match status" value="1"/>
</dbReference>
<dbReference type="RefSeq" id="WP_255854107.1">
    <property type="nucleotide sequence ID" value="NZ_CP073347.1"/>
</dbReference>
<dbReference type="PANTHER" id="PTHR30118">
    <property type="entry name" value="HTH-TYPE TRANSCRIPTIONAL REGULATOR LEUO-RELATED"/>
    <property type="match status" value="1"/>
</dbReference>
<evidence type="ECO:0000259" key="5">
    <source>
        <dbReference type="PROSITE" id="PS50931"/>
    </source>
</evidence>
<reference evidence="6" key="1">
    <citation type="submission" date="2021-04" db="EMBL/GenBank/DDBJ databases">
        <title>Oceanospirillales bacteria with DddD are important DMSP degraders in coastal seawater.</title>
        <authorList>
            <person name="Liu J."/>
        </authorList>
    </citation>
    <scope>NUCLEOTIDE SEQUENCE</scope>
    <source>
        <strain evidence="6">D13-1</strain>
    </source>
</reference>
<dbReference type="CDD" id="cd08459">
    <property type="entry name" value="PBP2_DntR_NahR_LinR_like"/>
    <property type="match status" value="1"/>
</dbReference>
<keyword evidence="4" id="KW-0804">Transcription</keyword>
<proteinExistence type="inferred from homology"/>
<dbReference type="InterPro" id="IPR050389">
    <property type="entry name" value="LysR-type_TF"/>
</dbReference>
<dbReference type="Gene3D" id="3.40.190.10">
    <property type="entry name" value="Periplasmic binding protein-like II"/>
    <property type="match status" value="2"/>
</dbReference>
<dbReference type="InterPro" id="IPR036388">
    <property type="entry name" value="WH-like_DNA-bd_sf"/>
</dbReference>
<name>A0ABY5HJM3_9GAMM</name>
<dbReference type="PROSITE" id="PS50931">
    <property type="entry name" value="HTH_LYSR"/>
    <property type="match status" value="1"/>
</dbReference>
<dbReference type="Pfam" id="PF03466">
    <property type="entry name" value="LysR_substrate"/>
    <property type="match status" value="1"/>
</dbReference>
<dbReference type="InterPro" id="IPR036390">
    <property type="entry name" value="WH_DNA-bd_sf"/>
</dbReference>
<dbReference type="SUPFAM" id="SSF53850">
    <property type="entry name" value="Periplasmic binding protein-like II"/>
    <property type="match status" value="1"/>
</dbReference>
<evidence type="ECO:0000256" key="3">
    <source>
        <dbReference type="ARBA" id="ARBA00023125"/>
    </source>
</evidence>
<evidence type="ECO:0000256" key="1">
    <source>
        <dbReference type="ARBA" id="ARBA00009437"/>
    </source>
</evidence>
<dbReference type="SUPFAM" id="SSF46785">
    <property type="entry name" value="Winged helix' DNA-binding domain"/>
    <property type="match status" value="1"/>
</dbReference>
<accession>A0ABY5HJM3</accession>
<keyword evidence="3" id="KW-0238">DNA-binding</keyword>
<gene>
    <name evidence="6" type="ORF">KDW95_23005</name>
</gene>
<dbReference type="Pfam" id="PF00126">
    <property type="entry name" value="HTH_1"/>
    <property type="match status" value="1"/>
</dbReference>
<dbReference type="EMBL" id="CP073347">
    <property type="protein sequence ID" value="UTW12056.1"/>
    <property type="molecule type" value="Genomic_DNA"/>
</dbReference>
<evidence type="ECO:0000313" key="6">
    <source>
        <dbReference type="EMBL" id="UTW12056.1"/>
    </source>
</evidence>
<keyword evidence="7" id="KW-1185">Reference proteome</keyword>
<evidence type="ECO:0000256" key="4">
    <source>
        <dbReference type="ARBA" id="ARBA00023163"/>
    </source>
</evidence>
<comment type="similarity">
    <text evidence="1">Belongs to the LysR transcriptional regulatory family.</text>
</comment>
<dbReference type="PANTHER" id="PTHR30118:SF15">
    <property type="entry name" value="TRANSCRIPTIONAL REGULATORY PROTEIN"/>
    <property type="match status" value="1"/>
</dbReference>
<dbReference type="InterPro" id="IPR005119">
    <property type="entry name" value="LysR_subst-bd"/>
</dbReference>
<protein>
    <submittedName>
        <fullName evidence="6">LysR family transcriptional regulator</fullName>
    </submittedName>
</protein>
<dbReference type="Proteomes" id="UP001058461">
    <property type="component" value="Chromosome"/>
</dbReference>
<feature type="domain" description="HTH lysR-type" evidence="5">
    <location>
        <begin position="4"/>
        <end position="61"/>
    </location>
</feature>
<organism evidence="6 7">
    <name type="scientific">Marinobacterium rhizophilum</name>
    <dbReference type="NCBI Taxonomy" id="420402"/>
    <lineage>
        <taxon>Bacteria</taxon>
        <taxon>Pseudomonadati</taxon>
        <taxon>Pseudomonadota</taxon>
        <taxon>Gammaproteobacteria</taxon>
        <taxon>Oceanospirillales</taxon>
        <taxon>Oceanospirillaceae</taxon>
        <taxon>Marinobacterium</taxon>
    </lineage>
</organism>